<dbReference type="VEuPathDB" id="FungiDB:SDRG_16402"/>
<evidence type="ECO:0000256" key="4">
    <source>
        <dbReference type="SAM" id="SignalP"/>
    </source>
</evidence>
<feature type="compositionally biased region" description="Low complexity" evidence="3">
    <location>
        <begin position="343"/>
        <end position="393"/>
    </location>
</feature>
<dbReference type="SMART" id="SM00223">
    <property type="entry name" value="APPLE"/>
    <property type="match status" value="2"/>
</dbReference>
<dbReference type="RefSeq" id="XP_008620833.1">
    <property type="nucleotide sequence ID" value="XM_008622611.1"/>
</dbReference>
<keyword evidence="7" id="KW-1185">Reference proteome</keyword>
<dbReference type="Pfam" id="PF14295">
    <property type="entry name" value="PAN_4"/>
    <property type="match status" value="2"/>
</dbReference>
<feature type="signal peptide" evidence="4">
    <location>
        <begin position="1"/>
        <end position="15"/>
    </location>
</feature>
<dbReference type="SUPFAM" id="SSF48056">
    <property type="entry name" value="Di-copper centre-containing domain"/>
    <property type="match status" value="1"/>
</dbReference>
<dbReference type="EMBL" id="JH767257">
    <property type="protein sequence ID" value="EQC25741.1"/>
    <property type="molecule type" value="Genomic_DNA"/>
</dbReference>
<dbReference type="GO" id="GO:0006508">
    <property type="term" value="P:proteolysis"/>
    <property type="evidence" value="ECO:0007669"/>
    <property type="project" value="InterPro"/>
</dbReference>
<feature type="compositionally biased region" description="Pro residues" evidence="3">
    <location>
        <begin position="276"/>
        <end position="291"/>
    </location>
</feature>
<protein>
    <recommendedName>
        <fullName evidence="5">Apple domain-containing protein</fullName>
    </recommendedName>
</protein>
<evidence type="ECO:0000313" key="7">
    <source>
        <dbReference type="Proteomes" id="UP000030762"/>
    </source>
</evidence>
<gene>
    <name evidence="6" type="ORF">SDRG_16402</name>
</gene>
<dbReference type="GeneID" id="19957129"/>
<feature type="compositionally biased region" description="Low complexity" evidence="3">
    <location>
        <begin position="292"/>
        <end position="313"/>
    </location>
</feature>
<keyword evidence="1" id="KW-0677">Repeat</keyword>
<evidence type="ECO:0000256" key="1">
    <source>
        <dbReference type="ARBA" id="ARBA00022737"/>
    </source>
</evidence>
<organism evidence="6 7">
    <name type="scientific">Saprolegnia diclina (strain VS20)</name>
    <dbReference type="NCBI Taxonomy" id="1156394"/>
    <lineage>
        <taxon>Eukaryota</taxon>
        <taxon>Sar</taxon>
        <taxon>Stramenopiles</taxon>
        <taxon>Oomycota</taxon>
        <taxon>Saprolegniomycetes</taxon>
        <taxon>Saprolegniales</taxon>
        <taxon>Saprolegniaceae</taxon>
        <taxon>Saprolegnia</taxon>
    </lineage>
</organism>
<dbReference type="OrthoDB" id="76489at2759"/>
<dbReference type="AlphaFoldDB" id="T0PU14"/>
<dbReference type="InterPro" id="IPR008922">
    <property type="entry name" value="Di-copper_centre_dom_sf"/>
</dbReference>
<dbReference type="InParanoid" id="T0PU14"/>
<dbReference type="PRINTS" id="PR01217">
    <property type="entry name" value="PRICHEXTENSN"/>
</dbReference>
<dbReference type="Proteomes" id="UP000030762">
    <property type="component" value="Unassembled WGS sequence"/>
</dbReference>
<evidence type="ECO:0000259" key="5">
    <source>
        <dbReference type="SMART" id="SM00223"/>
    </source>
</evidence>
<dbReference type="GO" id="GO:0005576">
    <property type="term" value="C:extracellular region"/>
    <property type="evidence" value="ECO:0007669"/>
    <property type="project" value="InterPro"/>
</dbReference>
<dbReference type="GO" id="GO:0016491">
    <property type="term" value="F:oxidoreductase activity"/>
    <property type="evidence" value="ECO:0007669"/>
    <property type="project" value="InterPro"/>
</dbReference>
<name>T0PU14_SAPDV</name>
<dbReference type="Pfam" id="PF00024">
    <property type="entry name" value="PAN_1"/>
    <property type="match status" value="1"/>
</dbReference>
<keyword evidence="4" id="KW-0732">Signal</keyword>
<dbReference type="InterPro" id="IPR002227">
    <property type="entry name" value="Tyrosinase_Cu-bd"/>
</dbReference>
<dbReference type="OMA" id="AMDAGHY"/>
<evidence type="ECO:0000313" key="6">
    <source>
        <dbReference type="EMBL" id="EQC25741.1"/>
    </source>
</evidence>
<accession>T0PU14</accession>
<keyword evidence="2" id="KW-1015">Disulfide bond</keyword>
<feature type="domain" description="Apple" evidence="5">
    <location>
        <begin position="20"/>
        <end position="83"/>
    </location>
</feature>
<feature type="compositionally biased region" description="Pro residues" evidence="3">
    <location>
        <begin position="314"/>
        <end position="342"/>
    </location>
</feature>
<dbReference type="InterPro" id="IPR003609">
    <property type="entry name" value="Pan_app"/>
</dbReference>
<dbReference type="Gene3D" id="3.50.4.10">
    <property type="entry name" value="Hepatocyte Growth Factor"/>
    <property type="match status" value="3"/>
</dbReference>
<dbReference type="InterPro" id="IPR000177">
    <property type="entry name" value="Apple"/>
</dbReference>
<proteinExistence type="predicted"/>
<feature type="domain" description="Apple" evidence="5">
    <location>
        <begin position="166"/>
        <end position="233"/>
    </location>
</feature>
<dbReference type="Gene3D" id="1.10.1280.10">
    <property type="entry name" value="Di-copper center containing domain from catechol oxidase"/>
    <property type="match status" value="1"/>
</dbReference>
<evidence type="ECO:0000256" key="3">
    <source>
        <dbReference type="SAM" id="MobiDB-lite"/>
    </source>
</evidence>
<dbReference type="STRING" id="1156394.T0PU14"/>
<sequence>MASRLLLLLAASAMALNSTCPFQRPDTAFDGADVATTVQATAAECWADCVATPNCRHYVWLGDVCHLKHTRGNVSHTAGAMAGSMYAPFCTVPVVDIDYVGYDVANTTRATSAECCSDCDATAGCALYVWHANTSTCVLKSQRGRQVVARGAIASRLLAEPTSSACPTIVDDVDYDTLQIGFAQPRLATECCADCLAMAGCSHWVFANDTCSFRNGTGAERASPGFLVGFLNTSSTIVNESVSDTPIPTFPTLPPKTTTPIPTFPTFPPKTTTPIPTFPTFPPKTSRPPTAPTTTPATGAPTSQTPAPTTAPTTAPPTPTTAPPTPTTAPPTPTTTPSPPATTSPVPTTTMTPPTTPPTTTAPLTTTPLTMTPMPTPNTTAPTPAMSPPSCTSPRVRISWQAMSNEARLVYVNAIAAAMDAGHYASFVTTFARHHKAAFGSSTSLLWRRHLLLAFETMLRSLKPAFACVTVPYWDYATEANAWVAAQCRSVDDCAEITRALGGVRDGVFGRNVFGIDRPDLRCVDGFPLNHLCDGDACCVPRVDWRTSNYIAEVSPPLLKHFLFRRSTENMTLALETALVPAVHAWLGGAIANQTLTVVDPLVWSHFATIDALFTVHYKCVVEPLDGNSAYLAYLRRDAVDIQRPTDANATTWFGSVPAEFVQLVDTTRLGYTYDLSGPLGTLYHKCEKTNMPSKANRDVVAARFANATARSDPIMPTLQVANGLVADYQEQLYALGLLQGLAPAVIDVEIQKVFVVAMVQCRKATMLSFPPAFATDWQLRAPAYASTLYENVRSGVDPILLRHHDAITAHFLSC</sequence>
<evidence type="ECO:0000256" key="2">
    <source>
        <dbReference type="ARBA" id="ARBA00023157"/>
    </source>
</evidence>
<feature type="region of interest" description="Disordered" evidence="3">
    <location>
        <begin position="248"/>
        <end position="393"/>
    </location>
</feature>
<feature type="chain" id="PRO_5013311531" description="Apple domain-containing protein" evidence="4">
    <location>
        <begin position="16"/>
        <end position="815"/>
    </location>
</feature>
<dbReference type="Pfam" id="PF00264">
    <property type="entry name" value="Tyrosinase"/>
    <property type="match status" value="1"/>
</dbReference>
<dbReference type="eggNOG" id="ENOG502S1Y6">
    <property type="taxonomic scope" value="Eukaryota"/>
</dbReference>
<reference evidence="6 7" key="1">
    <citation type="submission" date="2012-04" db="EMBL/GenBank/DDBJ databases">
        <title>The Genome Sequence of Saprolegnia declina VS20.</title>
        <authorList>
            <consortium name="The Broad Institute Genome Sequencing Platform"/>
            <person name="Russ C."/>
            <person name="Nusbaum C."/>
            <person name="Tyler B."/>
            <person name="van West P."/>
            <person name="Dieguez-Uribeondo J."/>
            <person name="de Bruijn I."/>
            <person name="Tripathy S."/>
            <person name="Jiang R."/>
            <person name="Young S.K."/>
            <person name="Zeng Q."/>
            <person name="Gargeya S."/>
            <person name="Fitzgerald M."/>
            <person name="Haas B."/>
            <person name="Abouelleil A."/>
            <person name="Alvarado L."/>
            <person name="Arachchi H.M."/>
            <person name="Berlin A."/>
            <person name="Chapman S.B."/>
            <person name="Goldberg J."/>
            <person name="Griggs A."/>
            <person name="Gujja S."/>
            <person name="Hansen M."/>
            <person name="Howarth C."/>
            <person name="Imamovic A."/>
            <person name="Larimer J."/>
            <person name="McCowen C."/>
            <person name="Montmayeur A."/>
            <person name="Murphy C."/>
            <person name="Neiman D."/>
            <person name="Pearson M."/>
            <person name="Priest M."/>
            <person name="Roberts A."/>
            <person name="Saif S."/>
            <person name="Shea T."/>
            <person name="Sisk P."/>
            <person name="Sykes S."/>
            <person name="Wortman J."/>
            <person name="Nusbaum C."/>
            <person name="Birren B."/>
        </authorList>
    </citation>
    <scope>NUCLEOTIDE SEQUENCE [LARGE SCALE GENOMIC DNA]</scope>
    <source>
        <strain evidence="6 7">VS20</strain>
    </source>
</reference>